<proteinExistence type="predicted"/>
<evidence type="ECO:0000313" key="3">
    <source>
        <dbReference type="EMBL" id="SPX62376.1"/>
    </source>
</evidence>
<dbReference type="AlphaFoldDB" id="A0A0W0U4L7"/>
<dbReference type="STRING" id="453.Lfee_0594"/>
<dbReference type="Proteomes" id="UP000054698">
    <property type="component" value="Unassembled WGS sequence"/>
</dbReference>
<evidence type="ECO:0000313" key="4">
    <source>
        <dbReference type="Proteomes" id="UP000054698"/>
    </source>
</evidence>
<name>A0A0W0U4L7_9GAMM</name>
<protein>
    <submittedName>
        <fullName evidence="2">Putative Polyhydroxyalkanoate synthesis repressor PhaR</fullName>
    </submittedName>
</protein>
<dbReference type="EMBL" id="LNYB01000018">
    <property type="protein sequence ID" value="KTD02978.1"/>
    <property type="molecule type" value="Genomic_DNA"/>
</dbReference>
<evidence type="ECO:0000313" key="2">
    <source>
        <dbReference type="EMBL" id="KTD02978.1"/>
    </source>
</evidence>
<dbReference type="RefSeq" id="WP_058443811.1">
    <property type="nucleotide sequence ID" value="NZ_CAAAHT010000028.1"/>
</dbReference>
<reference evidence="3 5" key="2">
    <citation type="submission" date="2018-06" db="EMBL/GenBank/DDBJ databases">
        <authorList>
            <consortium name="Pathogen Informatics"/>
            <person name="Doyle S."/>
        </authorList>
    </citation>
    <scope>NUCLEOTIDE SEQUENCE [LARGE SCALE GENOMIC DNA]</scope>
    <source>
        <strain evidence="3 5">NCTC12022</strain>
    </source>
</reference>
<reference evidence="2 4" key="1">
    <citation type="submission" date="2015-11" db="EMBL/GenBank/DDBJ databases">
        <title>Genomic analysis of 38 Legionella species identifies large and diverse effector repertoires.</title>
        <authorList>
            <person name="Burstein D."/>
            <person name="Amaro F."/>
            <person name="Zusman T."/>
            <person name="Lifshitz Z."/>
            <person name="Cohen O."/>
            <person name="Gilbert J.A."/>
            <person name="Pupko T."/>
            <person name="Shuman H.A."/>
            <person name="Segal G."/>
        </authorList>
    </citation>
    <scope>NUCLEOTIDE SEQUENCE [LARGE SCALE GENOMIC DNA]</scope>
    <source>
        <strain evidence="2 4">WO-44C</strain>
    </source>
</reference>
<dbReference type="OrthoDB" id="9795345at2"/>
<evidence type="ECO:0000259" key="1">
    <source>
        <dbReference type="Pfam" id="PF07879"/>
    </source>
</evidence>
<dbReference type="EMBL" id="UASS01000038">
    <property type="protein sequence ID" value="SPX62376.1"/>
    <property type="molecule type" value="Genomic_DNA"/>
</dbReference>
<feature type="domain" description="PHA accumulation regulator DNA-binding N-terminal" evidence="1">
    <location>
        <begin position="5"/>
        <end position="63"/>
    </location>
</feature>
<organism evidence="2 4">
    <name type="scientific">Legionella feeleii</name>
    <dbReference type="NCBI Taxonomy" id="453"/>
    <lineage>
        <taxon>Bacteria</taxon>
        <taxon>Pseudomonadati</taxon>
        <taxon>Pseudomonadota</taxon>
        <taxon>Gammaproteobacteria</taxon>
        <taxon>Legionellales</taxon>
        <taxon>Legionellaceae</taxon>
        <taxon>Legionella</taxon>
    </lineage>
</organism>
<sequence>MAMRLIKKYKNRRLYDTEKSQYITVEELQRYVVDGIPFRVEDSTNGKDITNITLLQIFVEMESGSSQFLSVDMLRQLIVLAHHPMNQAFRGMLEQMFSSLEKSLQTNPYLKDYQQSTDAVSQQMQQLFKQWQGFFKP</sequence>
<keyword evidence="4" id="KW-1185">Reference proteome</keyword>
<gene>
    <name evidence="2" type="ORF">Lfee_0594</name>
    <name evidence="3" type="ORF">NCTC12022_03135</name>
</gene>
<dbReference type="InterPro" id="IPR012909">
    <property type="entry name" value="PHA_DNA-bd_N"/>
</dbReference>
<dbReference type="PATRIC" id="fig|453.4.peg.643"/>
<evidence type="ECO:0000313" key="5">
    <source>
        <dbReference type="Proteomes" id="UP000251942"/>
    </source>
</evidence>
<accession>A0A0W0U4L7</accession>
<dbReference type="Proteomes" id="UP000251942">
    <property type="component" value="Unassembled WGS sequence"/>
</dbReference>
<dbReference type="Pfam" id="PF07879">
    <property type="entry name" value="PHB_acc_N"/>
    <property type="match status" value="1"/>
</dbReference>